<dbReference type="Gene3D" id="3.40.50.1010">
    <property type="entry name" value="5'-nuclease"/>
    <property type="match status" value="1"/>
</dbReference>
<dbReference type="EMBL" id="JALAAR010000011">
    <property type="protein sequence ID" value="MEH8018208.1"/>
    <property type="molecule type" value="Genomic_DNA"/>
</dbReference>
<organism evidence="2 3">
    <name type="scientific">Rheinheimera muenzenbergensis</name>
    <dbReference type="NCBI Taxonomy" id="1193628"/>
    <lineage>
        <taxon>Bacteria</taxon>
        <taxon>Pseudomonadati</taxon>
        <taxon>Pseudomonadota</taxon>
        <taxon>Gammaproteobacteria</taxon>
        <taxon>Chromatiales</taxon>
        <taxon>Chromatiaceae</taxon>
        <taxon>Rheinheimera</taxon>
    </lineage>
</organism>
<keyword evidence="3" id="KW-1185">Reference proteome</keyword>
<dbReference type="SUPFAM" id="SSF88723">
    <property type="entry name" value="PIN domain-like"/>
    <property type="match status" value="1"/>
</dbReference>
<dbReference type="InterPro" id="IPR029060">
    <property type="entry name" value="PIN-like_dom_sf"/>
</dbReference>
<protein>
    <submittedName>
        <fullName evidence="2">PIN domain-containing protein</fullName>
    </submittedName>
</protein>
<proteinExistence type="predicted"/>
<dbReference type="InterPro" id="IPR002716">
    <property type="entry name" value="PIN_dom"/>
</dbReference>
<comment type="caution">
    <text evidence="2">The sequence shown here is derived from an EMBL/GenBank/DDBJ whole genome shotgun (WGS) entry which is preliminary data.</text>
</comment>
<dbReference type="RefSeq" id="WP_335736616.1">
    <property type="nucleotide sequence ID" value="NZ_JALAAR010000011.1"/>
</dbReference>
<evidence type="ECO:0000313" key="2">
    <source>
        <dbReference type="EMBL" id="MEH8018208.1"/>
    </source>
</evidence>
<evidence type="ECO:0000259" key="1">
    <source>
        <dbReference type="Pfam" id="PF01850"/>
    </source>
</evidence>
<dbReference type="Proteomes" id="UP001375382">
    <property type="component" value="Unassembled WGS sequence"/>
</dbReference>
<evidence type="ECO:0000313" key="3">
    <source>
        <dbReference type="Proteomes" id="UP001375382"/>
    </source>
</evidence>
<gene>
    <name evidence="2" type="ORF">MN202_13285</name>
</gene>
<accession>A0ABU8C8M2</accession>
<dbReference type="Pfam" id="PF01850">
    <property type="entry name" value="PIN"/>
    <property type="match status" value="1"/>
</dbReference>
<feature type="domain" description="PIN" evidence="1">
    <location>
        <begin position="3"/>
        <end position="115"/>
    </location>
</feature>
<sequence length="125" mass="14048">MSVLVDTSVWVSHFRQHNLVLAELLQADLVLTHPLITLELACGTPLAPRQRTLAALRLLRQAQQPSLQEVADFIEREKLFNQGCGSVDMILLCAALLTPGTTLWTQDKSLQQLAKRFGMEFKQHD</sequence>
<name>A0ABU8C8M2_9GAMM</name>
<reference evidence="2 3" key="1">
    <citation type="journal article" date="2023" name="Ecotoxicol. Environ. Saf.">
        <title>Mercury remediation potential of mercury-resistant strain Rheinheimera metallidurans sp. nov. isolated from a municipal waste dumping site.</title>
        <authorList>
            <person name="Yadav V."/>
            <person name="Manjhi A."/>
            <person name="Vadakedath N."/>
        </authorList>
    </citation>
    <scope>NUCLEOTIDE SEQUENCE [LARGE SCALE GENOMIC DNA]</scope>
    <source>
        <strain evidence="2 3">E-49</strain>
    </source>
</reference>